<dbReference type="InterPro" id="IPR029044">
    <property type="entry name" value="Nucleotide-diphossugar_trans"/>
</dbReference>
<proteinExistence type="predicted"/>
<evidence type="ECO:0000313" key="3">
    <source>
        <dbReference type="Proteomes" id="UP000194841"/>
    </source>
</evidence>
<evidence type="ECO:0000259" key="1">
    <source>
        <dbReference type="Pfam" id="PF00535"/>
    </source>
</evidence>
<dbReference type="AlphaFoldDB" id="A0A244CS85"/>
<dbReference type="InterPro" id="IPR001173">
    <property type="entry name" value="Glyco_trans_2-like"/>
</dbReference>
<sequence>MVSKPAICITTYQREAQLATLLSSLSTQSVKPYQVIITDNAASSSVATVVKRFADSLAITLCHEQQQGVVHARNKCLESFLSSDADALVWIDDDEWPQHDDWLANLLKTQVQTHADIVCSDVLSTPEDPSKQFLVHALYPRPMAQSQGEEVRFFYTNNTLITRRVIEQVGMFDLRFNQTGSEDYDYCLRTKQLGFKIAYAQDAKVIELHPESRSHLGWFALRGIRLGQGATRVMLKQHGLLKSILLTPIYSGYRFLDACRLAFKALCCADKGLGFAATLRFCSSFGTVLGLFGMKYAEYKPSEKTSLSE</sequence>
<accession>A0A244CS85</accession>
<dbReference type="EMBL" id="MWPV01000002">
    <property type="protein sequence ID" value="OUL58477.1"/>
    <property type="molecule type" value="Genomic_DNA"/>
</dbReference>
<organism evidence="2 3">
    <name type="scientific">Pseudoalteromonas ulvae</name>
    <dbReference type="NCBI Taxonomy" id="107327"/>
    <lineage>
        <taxon>Bacteria</taxon>
        <taxon>Pseudomonadati</taxon>
        <taxon>Pseudomonadota</taxon>
        <taxon>Gammaproteobacteria</taxon>
        <taxon>Alteromonadales</taxon>
        <taxon>Pseudoalteromonadaceae</taxon>
        <taxon>Pseudoalteromonas</taxon>
    </lineage>
</organism>
<protein>
    <recommendedName>
        <fullName evidence="1">Glycosyltransferase 2-like domain-containing protein</fullName>
    </recommendedName>
</protein>
<dbReference type="Gene3D" id="3.90.550.10">
    <property type="entry name" value="Spore Coat Polysaccharide Biosynthesis Protein SpsA, Chain A"/>
    <property type="match status" value="1"/>
</dbReference>
<gene>
    <name evidence="2" type="ORF">B1199_09115</name>
</gene>
<dbReference type="SUPFAM" id="SSF53448">
    <property type="entry name" value="Nucleotide-diphospho-sugar transferases"/>
    <property type="match status" value="1"/>
</dbReference>
<reference evidence="2 3" key="1">
    <citation type="submission" date="2017-02" db="EMBL/GenBank/DDBJ databases">
        <title>Pseudoalteromonas ulvae TC14 Genome.</title>
        <authorList>
            <person name="Molmeret M."/>
        </authorList>
    </citation>
    <scope>NUCLEOTIDE SEQUENCE [LARGE SCALE GENOMIC DNA]</scope>
    <source>
        <strain evidence="2">TC14</strain>
    </source>
</reference>
<evidence type="ECO:0000313" key="2">
    <source>
        <dbReference type="EMBL" id="OUL58477.1"/>
    </source>
</evidence>
<dbReference type="OrthoDB" id="6116224at2"/>
<dbReference type="RefSeq" id="WP_086743780.1">
    <property type="nucleotide sequence ID" value="NZ_MWPV01000002.1"/>
</dbReference>
<dbReference type="Pfam" id="PF00535">
    <property type="entry name" value="Glycos_transf_2"/>
    <property type="match status" value="1"/>
</dbReference>
<dbReference type="InterPro" id="IPR050834">
    <property type="entry name" value="Glycosyltransf_2"/>
</dbReference>
<keyword evidence="3" id="KW-1185">Reference proteome</keyword>
<feature type="domain" description="Glycosyltransferase 2-like" evidence="1">
    <location>
        <begin position="7"/>
        <end position="169"/>
    </location>
</feature>
<dbReference type="PANTHER" id="PTHR43685:SF2">
    <property type="entry name" value="GLYCOSYLTRANSFERASE 2-LIKE DOMAIN-CONTAINING PROTEIN"/>
    <property type="match status" value="1"/>
</dbReference>
<dbReference type="Proteomes" id="UP000194841">
    <property type="component" value="Unassembled WGS sequence"/>
</dbReference>
<comment type="caution">
    <text evidence="2">The sequence shown here is derived from an EMBL/GenBank/DDBJ whole genome shotgun (WGS) entry which is preliminary data.</text>
</comment>
<name>A0A244CS85_PSEDV</name>
<dbReference type="PANTHER" id="PTHR43685">
    <property type="entry name" value="GLYCOSYLTRANSFERASE"/>
    <property type="match status" value="1"/>
</dbReference>